<evidence type="ECO:0000313" key="3">
    <source>
        <dbReference type="Proteomes" id="UP000321181"/>
    </source>
</evidence>
<sequence>MSLLDRISARRSRTTRPAFVATAGGHLMEMRMMAAMLEPERHQDAIWITHPAPQSSSMLSGETTFLVEHIYPRDWRSVLVHAPGLLKILRDNDVDRVYSTGAALALAVLPASRLVGARPRYIESLARVGRPSMTGQVLRLVPWVPVYTQYAHNASRRWKYEFSLLDAFTTVEASGTRPTRVFVTLGTQQDYFFRRLVERLLQVLPPEIEVVWQTGAGDVPGLPISTVGVISHEEFRATVRWADVVIAHAGVGTLLTCLDGGKVPVVVPRRAAFDEHVDDHQVQIASVAAAQGLAISCEADELTMEHLDRAAARRAVRVTPGAGSAG</sequence>
<evidence type="ECO:0000259" key="1">
    <source>
        <dbReference type="Pfam" id="PF04101"/>
    </source>
</evidence>
<dbReference type="AlphaFoldDB" id="A0A512DF04"/>
<keyword evidence="2" id="KW-0808">Transferase</keyword>
<dbReference type="EMBL" id="BJYY01000017">
    <property type="protein sequence ID" value="GEO35058.1"/>
    <property type="molecule type" value="Genomic_DNA"/>
</dbReference>
<evidence type="ECO:0000313" key="2">
    <source>
        <dbReference type="EMBL" id="GEO35058.1"/>
    </source>
</evidence>
<organism evidence="2 3">
    <name type="scientific">Cellulomonas aerilata</name>
    <dbReference type="NCBI Taxonomy" id="515326"/>
    <lineage>
        <taxon>Bacteria</taxon>
        <taxon>Bacillati</taxon>
        <taxon>Actinomycetota</taxon>
        <taxon>Actinomycetes</taxon>
        <taxon>Micrococcales</taxon>
        <taxon>Cellulomonadaceae</taxon>
        <taxon>Cellulomonas</taxon>
    </lineage>
</organism>
<dbReference type="Proteomes" id="UP000321181">
    <property type="component" value="Unassembled WGS sequence"/>
</dbReference>
<dbReference type="OrthoDB" id="555447at2"/>
<gene>
    <name evidence="2" type="ORF">CAE01nite_27830</name>
</gene>
<keyword evidence="3" id="KW-1185">Reference proteome</keyword>
<dbReference type="Gene3D" id="3.40.50.2000">
    <property type="entry name" value="Glycogen Phosphorylase B"/>
    <property type="match status" value="1"/>
</dbReference>
<feature type="domain" description="Glycosyl transferase family 28 C-terminal" evidence="1">
    <location>
        <begin position="181"/>
        <end position="298"/>
    </location>
</feature>
<dbReference type="GO" id="GO:0016758">
    <property type="term" value="F:hexosyltransferase activity"/>
    <property type="evidence" value="ECO:0007669"/>
    <property type="project" value="InterPro"/>
</dbReference>
<accession>A0A512DF04</accession>
<dbReference type="RefSeq" id="WP_146905769.1">
    <property type="nucleotide sequence ID" value="NZ_BAAARM010000001.1"/>
</dbReference>
<dbReference type="InterPro" id="IPR007235">
    <property type="entry name" value="Glyco_trans_28_C"/>
</dbReference>
<protein>
    <submittedName>
        <fullName evidence="2">Glycosyl transferase</fullName>
    </submittedName>
</protein>
<proteinExistence type="predicted"/>
<dbReference type="SUPFAM" id="SSF53756">
    <property type="entry name" value="UDP-Glycosyltransferase/glycogen phosphorylase"/>
    <property type="match status" value="1"/>
</dbReference>
<dbReference type="Pfam" id="PF04101">
    <property type="entry name" value="Glyco_tran_28_C"/>
    <property type="match status" value="1"/>
</dbReference>
<name>A0A512DF04_9CELL</name>
<comment type="caution">
    <text evidence="2">The sequence shown here is derived from an EMBL/GenBank/DDBJ whole genome shotgun (WGS) entry which is preliminary data.</text>
</comment>
<reference evidence="2 3" key="1">
    <citation type="submission" date="2019-07" db="EMBL/GenBank/DDBJ databases">
        <title>Whole genome shotgun sequence of Cellulomonas aerilata NBRC 106308.</title>
        <authorList>
            <person name="Hosoyama A."/>
            <person name="Uohara A."/>
            <person name="Ohji S."/>
            <person name="Ichikawa N."/>
        </authorList>
    </citation>
    <scope>NUCLEOTIDE SEQUENCE [LARGE SCALE GENOMIC DNA]</scope>
    <source>
        <strain evidence="2 3">NBRC 106308</strain>
    </source>
</reference>